<keyword evidence="2" id="KW-1185">Reference proteome</keyword>
<protein>
    <submittedName>
        <fullName evidence="1">Uncharacterized protein</fullName>
    </submittedName>
</protein>
<proteinExistence type="predicted"/>
<accession>A0ABQ2KZ85</accession>
<gene>
    <name evidence="1" type="ORF">GCM10010969_15820</name>
</gene>
<sequence length="66" mass="7758">MAVLADAAAGSLSFNFTDHRRFTCMETAWKQYKDNKRKHKDSERKRGPQNGPRFFVLTVVYFNFII</sequence>
<dbReference type="EMBL" id="BMLN01000004">
    <property type="protein sequence ID" value="GGN97697.1"/>
    <property type="molecule type" value="Genomic_DNA"/>
</dbReference>
<reference evidence="2" key="1">
    <citation type="journal article" date="2019" name="Int. J. Syst. Evol. Microbiol.">
        <title>The Global Catalogue of Microorganisms (GCM) 10K type strain sequencing project: providing services to taxonomists for standard genome sequencing and annotation.</title>
        <authorList>
            <consortium name="The Broad Institute Genomics Platform"/>
            <consortium name="The Broad Institute Genome Sequencing Center for Infectious Disease"/>
            <person name="Wu L."/>
            <person name="Ma J."/>
        </authorList>
    </citation>
    <scope>NUCLEOTIDE SEQUENCE [LARGE SCALE GENOMIC DNA]</scope>
    <source>
        <strain evidence="2">CGMCC 1.6964</strain>
    </source>
</reference>
<comment type="caution">
    <text evidence="1">The sequence shown here is derived from an EMBL/GenBank/DDBJ whole genome shotgun (WGS) entry which is preliminary data.</text>
</comment>
<dbReference type="Proteomes" id="UP000606653">
    <property type="component" value="Unassembled WGS sequence"/>
</dbReference>
<organism evidence="1 2">
    <name type="scientific">Saccharibacillus kuerlensis</name>
    <dbReference type="NCBI Taxonomy" id="459527"/>
    <lineage>
        <taxon>Bacteria</taxon>
        <taxon>Bacillati</taxon>
        <taxon>Bacillota</taxon>
        <taxon>Bacilli</taxon>
        <taxon>Bacillales</taxon>
        <taxon>Paenibacillaceae</taxon>
        <taxon>Saccharibacillus</taxon>
    </lineage>
</organism>
<evidence type="ECO:0000313" key="2">
    <source>
        <dbReference type="Proteomes" id="UP000606653"/>
    </source>
</evidence>
<evidence type="ECO:0000313" key="1">
    <source>
        <dbReference type="EMBL" id="GGN97697.1"/>
    </source>
</evidence>
<name>A0ABQ2KZ85_9BACL</name>